<dbReference type="AlphaFoldDB" id="A0A100JKN9"/>
<dbReference type="Gene3D" id="3.40.50.150">
    <property type="entry name" value="Vaccinia Virus protein VP39"/>
    <property type="match status" value="1"/>
</dbReference>
<proteinExistence type="predicted"/>
<sequence length="389" mass="42316">MNARVEAGSLRPGSGHVHQHAGNVLTCDRRQDFVPNVIRTHRGGRWRRVDRSKNAGEWAKFVHRSEMLVFDVDDGGEGGPGIVTGVIPSKQDATARLAALAPVPGTAVAEIGTDCGWTAASLDHLLQGGRVVTVADTERLAEIARQRLRPYPRVRVVSGPQAGVLGPAGSFHGLLSHRAVRRVPWEWVTRVRPGGRLCLPVRPALGGSSTLLVLTVARDGASAIGRFHAEPAPQTVWLREHRPGEGTAVESQGIPRSSEALDAREAHVQPAARLFAGLLRPDLRMQVVRGVAQLEGDVADRLRIHDHQVSRAVVFLHSPRIYEWGPRDLGSDLFDALGQWHAAGEPEVEQLGVTIRETEHTLWLGAPDGPSWRLPELHTITGEVERHAT</sequence>
<reference evidence="2" key="3">
    <citation type="submission" date="2016-02" db="EMBL/GenBank/DDBJ databases">
        <title>Draft genome of pathogenic Streptomyces sp. in Japan.</title>
        <authorList>
            <person name="Tomihama T."/>
            <person name="Ikenaga M."/>
            <person name="Sakai M."/>
            <person name="Okubo T."/>
            <person name="Ikeda S."/>
        </authorList>
    </citation>
    <scope>NUCLEOTIDE SEQUENCE [LARGE SCALE GENOMIC DNA]</scope>
    <source>
        <strain evidence="2">S58</strain>
    </source>
</reference>
<protein>
    <submittedName>
        <fullName evidence="1">Protein-L-isoaspartate O-methyltransferase</fullName>
    </submittedName>
</protein>
<dbReference type="Pfam" id="PF01135">
    <property type="entry name" value="PCMT"/>
    <property type="match status" value="1"/>
</dbReference>
<reference evidence="2" key="1">
    <citation type="submission" date="2015-11" db="EMBL/GenBank/DDBJ databases">
        <authorList>
            <consortium name="Cross-ministerial Strategic Innovation Promotion Program (SIP) consortium"/>
            <person name="Tomihama T."/>
            <person name="Ikenaga M."/>
            <person name="Sakai M."/>
            <person name="Okubo T."/>
            <person name="Ikeda S."/>
        </authorList>
    </citation>
    <scope>NUCLEOTIDE SEQUENCE [LARGE SCALE GENOMIC DNA]</scope>
    <source>
        <strain evidence="2">S58</strain>
    </source>
</reference>
<gene>
    <name evidence="1" type="ORF">SsS58_01634</name>
</gene>
<reference evidence="1 2" key="2">
    <citation type="journal article" date="2016" name="Genome Announc.">
        <title>Draft Genome Sequences of Streptomyces scabiei S58, Streptomyces turgidiscabies T45, and Streptomyces acidiscabies a10, the Pathogens of Potato Common Scab, Isolated in Japan.</title>
        <authorList>
            <person name="Tomihama T."/>
            <person name="Nishi Y."/>
            <person name="Sakai M."/>
            <person name="Ikenaga M."/>
            <person name="Okubo T."/>
            <person name="Ikeda S."/>
        </authorList>
    </citation>
    <scope>NUCLEOTIDE SEQUENCE [LARGE SCALE GENOMIC DNA]</scope>
    <source>
        <strain evidence="1 2">S58</strain>
    </source>
</reference>
<keyword evidence="1" id="KW-0489">Methyltransferase</keyword>
<dbReference type="OrthoDB" id="5143400at2"/>
<name>A0A100JKN9_STRSC</name>
<dbReference type="OMA" id="QWHAAGE"/>
<dbReference type="GeneID" id="79930773"/>
<organism evidence="1 2">
    <name type="scientific">Streptomyces scabiei</name>
    <dbReference type="NCBI Taxonomy" id="1930"/>
    <lineage>
        <taxon>Bacteria</taxon>
        <taxon>Bacillati</taxon>
        <taxon>Actinomycetota</taxon>
        <taxon>Actinomycetes</taxon>
        <taxon>Kitasatosporales</taxon>
        <taxon>Streptomycetaceae</taxon>
        <taxon>Streptomyces</taxon>
    </lineage>
</organism>
<accession>A0A100JKN9</accession>
<dbReference type="RefSeq" id="WP_013000955.1">
    <property type="nucleotide sequence ID" value="NZ_BCMM01000005.1"/>
</dbReference>
<comment type="caution">
    <text evidence="1">The sequence shown here is derived from an EMBL/GenBank/DDBJ whole genome shotgun (WGS) entry which is preliminary data.</text>
</comment>
<keyword evidence="1" id="KW-0808">Transferase</keyword>
<dbReference type="InterPro" id="IPR029063">
    <property type="entry name" value="SAM-dependent_MTases_sf"/>
</dbReference>
<dbReference type="GO" id="GO:0008168">
    <property type="term" value="F:methyltransferase activity"/>
    <property type="evidence" value="ECO:0007669"/>
    <property type="project" value="UniProtKB-KW"/>
</dbReference>
<dbReference type="SUPFAM" id="SSF53335">
    <property type="entry name" value="S-adenosyl-L-methionine-dependent methyltransferases"/>
    <property type="match status" value="1"/>
</dbReference>
<dbReference type="GO" id="GO:0032259">
    <property type="term" value="P:methylation"/>
    <property type="evidence" value="ECO:0007669"/>
    <property type="project" value="UniProtKB-KW"/>
</dbReference>
<evidence type="ECO:0000313" key="1">
    <source>
        <dbReference type="EMBL" id="GAQ61285.1"/>
    </source>
</evidence>
<evidence type="ECO:0000313" key="2">
    <source>
        <dbReference type="Proteomes" id="UP000067448"/>
    </source>
</evidence>
<dbReference type="Proteomes" id="UP000067448">
    <property type="component" value="Unassembled WGS sequence"/>
</dbReference>
<dbReference type="EMBL" id="BCMM01000005">
    <property type="protein sequence ID" value="GAQ61285.1"/>
    <property type="molecule type" value="Genomic_DNA"/>
</dbReference>